<accession>A0A814M3H5</accession>
<protein>
    <submittedName>
        <fullName evidence="1">Uncharacterized protein</fullName>
    </submittedName>
</protein>
<proteinExistence type="predicted"/>
<dbReference type="OrthoDB" id="10203363at2759"/>
<keyword evidence="2" id="KW-1185">Reference proteome</keyword>
<evidence type="ECO:0000313" key="1">
    <source>
        <dbReference type="EMBL" id="CAF1072750.1"/>
    </source>
</evidence>
<dbReference type="Proteomes" id="UP000663879">
    <property type="component" value="Unassembled WGS sequence"/>
</dbReference>
<dbReference type="EMBL" id="CAJNOC010006213">
    <property type="protein sequence ID" value="CAF1072750.1"/>
    <property type="molecule type" value="Genomic_DNA"/>
</dbReference>
<name>A0A814M3H5_9BILA</name>
<reference evidence="1" key="1">
    <citation type="submission" date="2021-02" db="EMBL/GenBank/DDBJ databases">
        <authorList>
            <person name="Nowell W R."/>
        </authorList>
    </citation>
    <scope>NUCLEOTIDE SEQUENCE</scope>
    <source>
        <strain evidence="1">Ploen Becks lab</strain>
    </source>
</reference>
<comment type="caution">
    <text evidence="1">The sequence shown here is derived from an EMBL/GenBank/DDBJ whole genome shotgun (WGS) entry which is preliminary data.</text>
</comment>
<sequence length="137" mass="16486">MYKNFTKLMWKHKSKVNDYYTTNDIEGVNNFLKKLVGQKRMNLTELYHLFEEISELQKNKAIMAIRCSGDYELSKYYLKFKTRPATWCNLTNKSQENRMRNFLSSICHEINDDQSQNITKLYKPNNLEKKKEINKKN</sequence>
<gene>
    <name evidence="1" type="ORF">OXX778_LOCUS19810</name>
</gene>
<organism evidence="1 2">
    <name type="scientific">Brachionus calyciflorus</name>
    <dbReference type="NCBI Taxonomy" id="104777"/>
    <lineage>
        <taxon>Eukaryota</taxon>
        <taxon>Metazoa</taxon>
        <taxon>Spiralia</taxon>
        <taxon>Gnathifera</taxon>
        <taxon>Rotifera</taxon>
        <taxon>Eurotatoria</taxon>
        <taxon>Monogononta</taxon>
        <taxon>Pseudotrocha</taxon>
        <taxon>Ploima</taxon>
        <taxon>Brachionidae</taxon>
        <taxon>Brachionus</taxon>
    </lineage>
</organism>
<dbReference type="AlphaFoldDB" id="A0A814M3H5"/>
<evidence type="ECO:0000313" key="2">
    <source>
        <dbReference type="Proteomes" id="UP000663879"/>
    </source>
</evidence>